<feature type="domain" description="OLD protein-like TOPRIM" evidence="3">
    <location>
        <begin position="369"/>
        <end position="433"/>
    </location>
</feature>
<dbReference type="AlphaFoldDB" id="A0A0B1Z770"/>
<evidence type="ECO:0000313" key="4">
    <source>
        <dbReference type="EMBL" id="KHK66445.1"/>
    </source>
</evidence>
<dbReference type="Proteomes" id="UP000030949">
    <property type="component" value="Unassembled WGS sequence"/>
</dbReference>
<protein>
    <submittedName>
        <fullName evidence="4">Conjugal transfer protein</fullName>
    </submittedName>
</protein>
<dbReference type="OrthoDB" id="3322489at2"/>
<accession>A0A0B1Z770</accession>
<comment type="caution">
    <text evidence="4">The sequence shown here is derived from an EMBL/GenBank/DDBJ whole genome shotgun (WGS) entry which is preliminary data.</text>
</comment>
<dbReference type="PANTHER" id="PTHR43581:SF4">
    <property type="entry name" value="ATP_GTP PHOSPHATASE"/>
    <property type="match status" value="1"/>
</dbReference>
<organism evidence="4 5">
    <name type="scientific">Pseudomonas frederiksbergensis</name>
    <dbReference type="NCBI Taxonomy" id="104087"/>
    <lineage>
        <taxon>Bacteria</taxon>
        <taxon>Pseudomonadati</taxon>
        <taxon>Pseudomonadota</taxon>
        <taxon>Gammaproteobacteria</taxon>
        <taxon>Pseudomonadales</taxon>
        <taxon>Pseudomonadaceae</taxon>
        <taxon>Pseudomonas</taxon>
    </lineage>
</organism>
<evidence type="ECO:0000259" key="1">
    <source>
        <dbReference type="Pfam" id="PF13175"/>
    </source>
</evidence>
<dbReference type="InterPro" id="IPR034139">
    <property type="entry name" value="TOPRIM_OLD"/>
</dbReference>
<feature type="domain" description="Endonuclease GajA/Old nuclease/RecF-like AAA" evidence="1">
    <location>
        <begin position="1"/>
        <end position="50"/>
    </location>
</feature>
<dbReference type="PANTHER" id="PTHR43581">
    <property type="entry name" value="ATP/GTP PHOSPHATASE"/>
    <property type="match status" value="1"/>
</dbReference>
<dbReference type="GO" id="GO:0016887">
    <property type="term" value="F:ATP hydrolysis activity"/>
    <property type="evidence" value="ECO:0007669"/>
    <property type="project" value="InterPro"/>
</dbReference>
<dbReference type="InterPro" id="IPR027417">
    <property type="entry name" value="P-loop_NTPase"/>
</dbReference>
<dbReference type="RefSeq" id="WP_039588507.1">
    <property type="nucleotide sequence ID" value="NZ_JQGJ02000002.1"/>
</dbReference>
<dbReference type="GO" id="GO:0006302">
    <property type="term" value="P:double-strand break repair"/>
    <property type="evidence" value="ECO:0007669"/>
    <property type="project" value="InterPro"/>
</dbReference>
<dbReference type="InterPro" id="IPR051396">
    <property type="entry name" value="Bact_Antivir_Def_Nuclease"/>
</dbReference>
<feature type="domain" description="ATPase AAA-type core" evidence="2">
    <location>
        <begin position="256"/>
        <end position="327"/>
    </location>
</feature>
<evidence type="ECO:0000259" key="3">
    <source>
        <dbReference type="Pfam" id="PF20469"/>
    </source>
</evidence>
<dbReference type="InterPro" id="IPR003959">
    <property type="entry name" value="ATPase_AAA_core"/>
</dbReference>
<evidence type="ECO:0000313" key="5">
    <source>
        <dbReference type="Proteomes" id="UP000030949"/>
    </source>
</evidence>
<dbReference type="EMBL" id="JQGJ01000001">
    <property type="protein sequence ID" value="KHK66445.1"/>
    <property type="molecule type" value="Genomic_DNA"/>
</dbReference>
<proteinExistence type="predicted"/>
<sequence length="553" mass="62907">MLVESLRLVNFKKFKDQTFDFNDDVNIFVGDNNAGKSTILEAMEIVLNFQYRSRPFANEFSPDLFNSDAVAAFLRSPRTPADLPVLVIEAYMKNVPDYRGTNNSLRKDAQGVQVIASFDPDFADAYREYMAAGAPMTSIPVEFYKTEWMDFAWNVIKPVSKQFRALYIDPTRIHPTFGKNQYISNVLSTALKKDEEYRLSLNYRETLQKFNETDEVKTVNKDLDSDNKITDKKLTIAANTMPSGALQNGLQLEVDTVPFHMIGKGEQSKVQIKLALHNKSKDIDLVMMEEPENHLSHVELSRLVQDIEDQRDGKQLFLTTHSSYVLNKLSIDKICLLHDSYKRLHLLDKDVVKTLKRLPGYDTLRVALSKKVVLVEGPSDELVLKRIYKDKHHNRLPEQDGIDIIVVRGVGFKTFIEIGKEIGTAVNVLRDNDGDYDKHVVAARKEYVAYKNIQLISSEDNDEFSLEPAMILANANSEKELVSFAKIVLSTQTYNLLKAEPTFAAKTAFITEWFRSADGDGKGKKKVDSAIRLFETAEVFKYPAFLDEVLHFA</sequence>
<name>A0A0B1Z770_9PSED</name>
<dbReference type="InterPro" id="IPR041685">
    <property type="entry name" value="AAA_GajA/Old/RecF-like"/>
</dbReference>
<dbReference type="SUPFAM" id="SSF52540">
    <property type="entry name" value="P-loop containing nucleoside triphosphate hydrolases"/>
    <property type="match status" value="1"/>
</dbReference>
<evidence type="ECO:0000259" key="2">
    <source>
        <dbReference type="Pfam" id="PF13304"/>
    </source>
</evidence>
<dbReference type="Pfam" id="PF13175">
    <property type="entry name" value="AAA_15"/>
    <property type="match status" value="1"/>
</dbReference>
<dbReference type="Pfam" id="PF20469">
    <property type="entry name" value="OLD-like_TOPRIM"/>
    <property type="match status" value="1"/>
</dbReference>
<dbReference type="Gene3D" id="3.40.50.300">
    <property type="entry name" value="P-loop containing nucleotide triphosphate hydrolases"/>
    <property type="match status" value="2"/>
</dbReference>
<dbReference type="GO" id="GO:0005524">
    <property type="term" value="F:ATP binding"/>
    <property type="evidence" value="ECO:0007669"/>
    <property type="project" value="InterPro"/>
</dbReference>
<dbReference type="CDD" id="cd01026">
    <property type="entry name" value="TOPRIM_OLD"/>
    <property type="match status" value="1"/>
</dbReference>
<reference evidence="5" key="1">
    <citation type="submission" date="2015-03" db="EMBL/GenBank/DDBJ databases">
        <title>Pseudomonas frederiksbergensis hydrocarbon degrader.</title>
        <authorList>
            <person name="Brown L.M."/>
            <person name="Ruiz O.N."/>
            <person name="Mueller S."/>
            <person name="Gunasekera T.S."/>
        </authorList>
    </citation>
    <scope>NUCLEOTIDE SEQUENCE [LARGE SCALE GENOMIC DNA]</scope>
    <source>
        <strain evidence="5">SI8</strain>
    </source>
</reference>
<dbReference type="Pfam" id="PF13304">
    <property type="entry name" value="AAA_21"/>
    <property type="match status" value="1"/>
</dbReference>
<gene>
    <name evidence="4" type="ORF">JZ00_01020</name>
</gene>